<dbReference type="AlphaFoldDB" id="A0A919YSN6"/>
<keyword evidence="4" id="KW-1185">Reference proteome</keyword>
<dbReference type="SMART" id="SM00530">
    <property type="entry name" value="HTH_XRE"/>
    <property type="match status" value="1"/>
</dbReference>
<dbReference type="Proteomes" id="UP000683139">
    <property type="component" value="Unassembled WGS sequence"/>
</dbReference>
<gene>
    <name evidence="3" type="ORF">J40TS1_22280</name>
</gene>
<organism evidence="3 4">
    <name type="scientific">Paenibacillus montaniterrae</name>
    <dbReference type="NCBI Taxonomy" id="429341"/>
    <lineage>
        <taxon>Bacteria</taxon>
        <taxon>Bacillati</taxon>
        <taxon>Bacillota</taxon>
        <taxon>Bacilli</taxon>
        <taxon>Bacillales</taxon>
        <taxon>Paenibacillaceae</taxon>
        <taxon>Paenibacillus</taxon>
    </lineage>
</organism>
<accession>A0A919YSN6</accession>
<dbReference type="Pfam" id="PF01381">
    <property type="entry name" value="HTH_3"/>
    <property type="match status" value="1"/>
</dbReference>
<evidence type="ECO:0000313" key="4">
    <source>
        <dbReference type="Proteomes" id="UP000683139"/>
    </source>
</evidence>
<dbReference type="Gene3D" id="1.10.260.40">
    <property type="entry name" value="lambda repressor-like DNA-binding domains"/>
    <property type="match status" value="1"/>
</dbReference>
<feature type="domain" description="HTH cro/C1-type" evidence="2">
    <location>
        <begin position="27"/>
        <end position="79"/>
    </location>
</feature>
<evidence type="ECO:0000256" key="1">
    <source>
        <dbReference type="ARBA" id="ARBA00023125"/>
    </source>
</evidence>
<dbReference type="EMBL" id="BOSE01000003">
    <property type="protein sequence ID" value="GIP16586.1"/>
    <property type="molecule type" value="Genomic_DNA"/>
</dbReference>
<dbReference type="PROSITE" id="PS50943">
    <property type="entry name" value="HTH_CROC1"/>
    <property type="match status" value="1"/>
</dbReference>
<dbReference type="PANTHER" id="PTHR46558">
    <property type="entry name" value="TRACRIPTIONAL REGULATORY PROTEIN-RELATED-RELATED"/>
    <property type="match status" value="1"/>
</dbReference>
<protein>
    <submittedName>
        <fullName evidence="3">Transcriptional regulator</fullName>
    </submittedName>
</protein>
<evidence type="ECO:0000259" key="2">
    <source>
        <dbReference type="PROSITE" id="PS50943"/>
    </source>
</evidence>
<comment type="caution">
    <text evidence="3">The sequence shown here is derived from an EMBL/GenBank/DDBJ whole genome shotgun (WGS) entry which is preliminary data.</text>
</comment>
<dbReference type="InterPro" id="IPR010982">
    <property type="entry name" value="Lambda_DNA-bd_dom_sf"/>
</dbReference>
<dbReference type="RefSeq" id="WP_213514946.1">
    <property type="nucleotide sequence ID" value="NZ_BOSE01000003.1"/>
</dbReference>
<reference evidence="3" key="1">
    <citation type="submission" date="2021-03" db="EMBL/GenBank/DDBJ databases">
        <title>Antimicrobial resistance genes in bacteria isolated from Japanese honey, and their potential for conferring macrolide and lincosamide resistance in the American foulbrood pathogen Paenibacillus larvae.</title>
        <authorList>
            <person name="Okamoto M."/>
            <person name="Kumagai M."/>
            <person name="Kanamori H."/>
            <person name="Takamatsu D."/>
        </authorList>
    </citation>
    <scope>NUCLEOTIDE SEQUENCE</scope>
    <source>
        <strain evidence="3">J40TS1</strain>
    </source>
</reference>
<proteinExistence type="predicted"/>
<dbReference type="PANTHER" id="PTHR46558:SF4">
    <property type="entry name" value="DNA-BIDING PHAGE PROTEIN"/>
    <property type="match status" value="1"/>
</dbReference>
<dbReference type="SUPFAM" id="SSF47413">
    <property type="entry name" value="lambda repressor-like DNA-binding domains"/>
    <property type="match status" value="1"/>
</dbReference>
<dbReference type="InterPro" id="IPR001387">
    <property type="entry name" value="Cro/C1-type_HTH"/>
</dbReference>
<evidence type="ECO:0000313" key="3">
    <source>
        <dbReference type="EMBL" id="GIP16586.1"/>
    </source>
</evidence>
<dbReference type="CDD" id="cd00093">
    <property type="entry name" value="HTH_XRE"/>
    <property type="match status" value="1"/>
</dbReference>
<sequence length="86" mass="9939">MLDVKLPLQYTLNKLEGRTLLKNRLPEFRKLHGYSQESLAEALGVSRQTVISIEKGKYNPSLPLALQIAKLFKTNVESIFFFEEER</sequence>
<name>A0A919YSN6_9BACL</name>
<keyword evidence="1" id="KW-0238">DNA-binding</keyword>
<dbReference type="GO" id="GO:0003677">
    <property type="term" value="F:DNA binding"/>
    <property type="evidence" value="ECO:0007669"/>
    <property type="project" value="UniProtKB-KW"/>
</dbReference>